<name>A0ABU6X789_9FABA</name>
<sequence length="360" mass="39796">MPFTMKIQPIDSDVCEETRLELVKPVAKWRFKRLFERQFPGVLRSSAAVAVEKTAGDESHFGKDVAGADLEPSSVCLARMVQNFMEDNHDIKQSVSVKCSRNRCNCFNGNCDENSEGESESSLGENKQGSSGDGLEILKGLVACGSKSERNLLADTAKIVDKNKIICKRKDGDCRKLVTEGLLALGYDASICKSRWDKTPFYPAGEYEYIDVLIGNEKERVVVDVDFRSEFEIARPTKAYKAILQTVPYIFVGKSERLQSMVGIVSEAAKHSLKKKGMPVPPWRKVEYVRAKWLSPHTRVFPPSSAHQAQENQVLTGAGEFEVSGAESDECNNVVIQSKPPETKPKSSLSALAAVLNETP</sequence>
<dbReference type="EMBL" id="JASCZI010211477">
    <property type="protein sequence ID" value="MED6192575.1"/>
    <property type="molecule type" value="Genomic_DNA"/>
</dbReference>
<accession>A0ABU6X789</accession>
<proteinExistence type="predicted"/>
<dbReference type="Pfam" id="PF04720">
    <property type="entry name" value="PDDEXK_6"/>
    <property type="match status" value="1"/>
</dbReference>
<evidence type="ECO:0000313" key="2">
    <source>
        <dbReference type="EMBL" id="MED6192575.1"/>
    </source>
</evidence>
<dbReference type="PANTHER" id="PTHR31579:SF14">
    <property type="entry name" value="RNA POLYMERASE SUBUNIT BETA-BETA PROTEIN, PUTATIVE (DUF506)-RELATED"/>
    <property type="match status" value="1"/>
</dbReference>
<protein>
    <submittedName>
        <fullName evidence="2">Uncharacterized protein</fullName>
    </submittedName>
</protein>
<feature type="region of interest" description="Disordered" evidence="1">
    <location>
        <begin position="337"/>
        <end position="360"/>
    </location>
</feature>
<reference evidence="2 3" key="1">
    <citation type="journal article" date="2023" name="Plants (Basel)">
        <title>Bridging the Gap: Combining Genomics and Transcriptomics Approaches to Understand Stylosanthes scabra, an Orphan Legume from the Brazilian Caatinga.</title>
        <authorList>
            <person name="Ferreira-Neto J.R.C."/>
            <person name="da Silva M.D."/>
            <person name="Binneck E."/>
            <person name="de Melo N.F."/>
            <person name="da Silva R.H."/>
            <person name="de Melo A.L.T.M."/>
            <person name="Pandolfi V."/>
            <person name="Bustamante F.O."/>
            <person name="Brasileiro-Vidal A.C."/>
            <person name="Benko-Iseppon A.M."/>
        </authorList>
    </citation>
    <scope>NUCLEOTIDE SEQUENCE [LARGE SCALE GENOMIC DNA]</scope>
    <source>
        <tissue evidence="2">Leaves</tissue>
    </source>
</reference>
<organism evidence="2 3">
    <name type="scientific">Stylosanthes scabra</name>
    <dbReference type="NCBI Taxonomy" id="79078"/>
    <lineage>
        <taxon>Eukaryota</taxon>
        <taxon>Viridiplantae</taxon>
        <taxon>Streptophyta</taxon>
        <taxon>Embryophyta</taxon>
        <taxon>Tracheophyta</taxon>
        <taxon>Spermatophyta</taxon>
        <taxon>Magnoliopsida</taxon>
        <taxon>eudicotyledons</taxon>
        <taxon>Gunneridae</taxon>
        <taxon>Pentapetalae</taxon>
        <taxon>rosids</taxon>
        <taxon>fabids</taxon>
        <taxon>Fabales</taxon>
        <taxon>Fabaceae</taxon>
        <taxon>Papilionoideae</taxon>
        <taxon>50 kb inversion clade</taxon>
        <taxon>dalbergioids sensu lato</taxon>
        <taxon>Dalbergieae</taxon>
        <taxon>Pterocarpus clade</taxon>
        <taxon>Stylosanthes</taxon>
    </lineage>
</organism>
<dbReference type="PANTHER" id="PTHR31579">
    <property type="entry name" value="OS03G0796600 PROTEIN"/>
    <property type="match status" value="1"/>
</dbReference>
<keyword evidence="3" id="KW-1185">Reference proteome</keyword>
<gene>
    <name evidence="2" type="ORF">PIB30_011651</name>
</gene>
<evidence type="ECO:0000313" key="3">
    <source>
        <dbReference type="Proteomes" id="UP001341840"/>
    </source>
</evidence>
<comment type="caution">
    <text evidence="2">The sequence shown here is derived from an EMBL/GenBank/DDBJ whole genome shotgun (WGS) entry which is preliminary data.</text>
</comment>
<dbReference type="InterPro" id="IPR006502">
    <property type="entry name" value="PDDEXK-like"/>
</dbReference>
<dbReference type="Proteomes" id="UP001341840">
    <property type="component" value="Unassembled WGS sequence"/>
</dbReference>
<dbReference type="NCBIfam" id="TIGR01615">
    <property type="entry name" value="A_thal_3542"/>
    <property type="match status" value="1"/>
</dbReference>
<evidence type="ECO:0000256" key="1">
    <source>
        <dbReference type="SAM" id="MobiDB-lite"/>
    </source>
</evidence>